<sequence>MAASVGSLYAAYRIARACFLRLESGESKEQALEFRNEVYSRLKGFCAAKKRPRGSGSGEIPGIQVVAVLKKQKTMTDGEFQQDTTASEQEDKREVAKDIA</sequence>
<evidence type="ECO:0000313" key="2">
    <source>
        <dbReference type="EMBL" id="CAE8680732.1"/>
    </source>
</evidence>
<feature type="compositionally biased region" description="Basic and acidic residues" evidence="1">
    <location>
        <begin position="89"/>
        <end position="100"/>
    </location>
</feature>
<evidence type="ECO:0000313" key="3">
    <source>
        <dbReference type="Proteomes" id="UP000626109"/>
    </source>
</evidence>
<reference evidence="2" key="1">
    <citation type="submission" date="2021-02" db="EMBL/GenBank/DDBJ databases">
        <authorList>
            <person name="Dougan E. K."/>
            <person name="Rhodes N."/>
            <person name="Thang M."/>
            <person name="Chan C."/>
        </authorList>
    </citation>
    <scope>NUCLEOTIDE SEQUENCE</scope>
</reference>
<dbReference type="EMBL" id="CAJNNW010025886">
    <property type="protein sequence ID" value="CAE8680732.1"/>
    <property type="molecule type" value="Genomic_DNA"/>
</dbReference>
<dbReference type="Proteomes" id="UP000626109">
    <property type="component" value="Unassembled WGS sequence"/>
</dbReference>
<accession>A0A813JQQ6</accession>
<gene>
    <name evidence="2" type="ORF">PGLA2088_LOCUS22079</name>
</gene>
<feature type="region of interest" description="Disordered" evidence="1">
    <location>
        <begin position="75"/>
        <end position="100"/>
    </location>
</feature>
<proteinExistence type="predicted"/>
<organism evidence="2 3">
    <name type="scientific">Polarella glacialis</name>
    <name type="common">Dinoflagellate</name>
    <dbReference type="NCBI Taxonomy" id="89957"/>
    <lineage>
        <taxon>Eukaryota</taxon>
        <taxon>Sar</taxon>
        <taxon>Alveolata</taxon>
        <taxon>Dinophyceae</taxon>
        <taxon>Suessiales</taxon>
        <taxon>Suessiaceae</taxon>
        <taxon>Polarella</taxon>
    </lineage>
</organism>
<name>A0A813JQQ6_POLGL</name>
<dbReference type="AlphaFoldDB" id="A0A813JQQ6"/>
<comment type="caution">
    <text evidence="2">The sequence shown here is derived from an EMBL/GenBank/DDBJ whole genome shotgun (WGS) entry which is preliminary data.</text>
</comment>
<protein>
    <submittedName>
        <fullName evidence="2">Uncharacterized protein</fullName>
    </submittedName>
</protein>
<evidence type="ECO:0000256" key="1">
    <source>
        <dbReference type="SAM" id="MobiDB-lite"/>
    </source>
</evidence>